<dbReference type="AlphaFoldDB" id="A0A6A7BGM9"/>
<reference evidence="1" key="1">
    <citation type="submission" date="2020-01" db="EMBL/GenBank/DDBJ databases">
        <authorList>
            <consortium name="DOE Joint Genome Institute"/>
            <person name="Haridas S."/>
            <person name="Albert R."/>
            <person name="Binder M."/>
            <person name="Bloem J."/>
            <person name="Labutti K."/>
            <person name="Salamov A."/>
            <person name="Andreopoulos B."/>
            <person name="Baker S.E."/>
            <person name="Barry K."/>
            <person name="Bills G."/>
            <person name="Bluhm B.H."/>
            <person name="Cannon C."/>
            <person name="Castanera R."/>
            <person name="Culley D.E."/>
            <person name="Daum C."/>
            <person name="Ezra D."/>
            <person name="Gonzalez J.B."/>
            <person name="Henrissat B."/>
            <person name="Kuo A."/>
            <person name="Liang C."/>
            <person name="Lipzen A."/>
            <person name="Lutzoni F."/>
            <person name="Magnuson J."/>
            <person name="Mondo S."/>
            <person name="Nolan M."/>
            <person name="Ohm R."/>
            <person name="Pangilinan J."/>
            <person name="Park H.-J."/>
            <person name="Ramirez L."/>
            <person name="Alfaro M."/>
            <person name="Sun H."/>
            <person name="Tritt A."/>
            <person name="Yoshinaga Y."/>
            <person name="Zwiers L.-H."/>
            <person name="Turgeon B.G."/>
            <person name="Goodwin S.B."/>
            <person name="Spatafora J.W."/>
            <person name="Crous P.W."/>
            <person name="Grigoriev I.V."/>
        </authorList>
    </citation>
    <scope>NUCLEOTIDE SEQUENCE</scope>
    <source>
        <strain evidence="1">IPT5</strain>
    </source>
</reference>
<name>A0A6A7BGM9_9PLEO</name>
<sequence length="73" mass="8066">MFPVGAMSGFLTLSQAPLTHRIAQRTLICSDEVVEVARKNVVKENLLKCLVFVRALTRRIEGRGRRVAANAVS</sequence>
<evidence type="ECO:0000313" key="1">
    <source>
        <dbReference type="EMBL" id="KAF2854523.1"/>
    </source>
</evidence>
<organism evidence="1 2">
    <name type="scientific">Plenodomus tracheiphilus IPT5</name>
    <dbReference type="NCBI Taxonomy" id="1408161"/>
    <lineage>
        <taxon>Eukaryota</taxon>
        <taxon>Fungi</taxon>
        <taxon>Dikarya</taxon>
        <taxon>Ascomycota</taxon>
        <taxon>Pezizomycotina</taxon>
        <taxon>Dothideomycetes</taxon>
        <taxon>Pleosporomycetidae</taxon>
        <taxon>Pleosporales</taxon>
        <taxon>Pleosporineae</taxon>
        <taxon>Leptosphaeriaceae</taxon>
        <taxon>Plenodomus</taxon>
    </lineage>
</organism>
<proteinExistence type="predicted"/>
<gene>
    <name evidence="1" type="ORF">T440DRAFT_464671</name>
</gene>
<accession>A0A6A7BGM9</accession>
<protein>
    <submittedName>
        <fullName evidence="1">Uncharacterized protein</fullName>
    </submittedName>
</protein>
<keyword evidence="2" id="KW-1185">Reference proteome</keyword>
<dbReference type="EMBL" id="MU006292">
    <property type="protein sequence ID" value="KAF2854523.1"/>
    <property type="molecule type" value="Genomic_DNA"/>
</dbReference>
<dbReference type="Proteomes" id="UP000799423">
    <property type="component" value="Unassembled WGS sequence"/>
</dbReference>
<evidence type="ECO:0000313" key="2">
    <source>
        <dbReference type="Proteomes" id="UP000799423"/>
    </source>
</evidence>